<dbReference type="Proteomes" id="UP000219281">
    <property type="component" value="Unassembled WGS sequence"/>
</dbReference>
<evidence type="ECO:0000313" key="2">
    <source>
        <dbReference type="EMBL" id="SOD15315.1"/>
    </source>
</evidence>
<dbReference type="PANTHER" id="PTHR48098:SF1">
    <property type="entry name" value="DIACYLGLYCEROL ACYLTRANSFERASE_MYCOLYLTRANSFERASE AG85A"/>
    <property type="match status" value="1"/>
</dbReference>
<name>A0A286A099_9SPHI</name>
<dbReference type="Gene3D" id="3.40.50.1820">
    <property type="entry name" value="alpha/beta hydrolase"/>
    <property type="match status" value="1"/>
</dbReference>
<dbReference type="GO" id="GO:0016787">
    <property type="term" value="F:hydrolase activity"/>
    <property type="evidence" value="ECO:0007669"/>
    <property type="project" value="UniProtKB-KW"/>
</dbReference>
<dbReference type="PANTHER" id="PTHR48098">
    <property type="entry name" value="ENTEROCHELIN ESTERASE-RELATED"/>
    <property type="match status" value="1"/>
</dbReference>
<protein>
    <submittedName>
        <fullName evidence="2">S-formylglutathione hydrolase FrmB</fullName>
    </submittedName>
</protein>
<accession>A0A286A099</accession>
<sequence>MKQLLLSLFVLIALNAAAANVDTVKTYSPSMKKEIKAVVVTPANYKEKSKFAVVYLLHGYSGNYANWVNSVPAIKALADQHQLIIVCPDGNYNSWYLDSPELPNSKYETYVAHELVKWIDGNYKTIADKKARAITGLSMGGHGALYLAFKHQDIFSVAGSMSGGVDIRPFPNNWDMTKLLGTYAAKPTNWDNASVINLTNLLTPNSLALIVQCGTEDFFYKVNVALHEKLTYQNIPHTFIANPGAHNWKYWADAIHYQLVFIKANLKE</sequence>
<evidence type="ECO:0000256" key="1">
    <source>
        <dbReference type="SAM" id="SignalP"/>
    </source>
</evidence>
<dbReference type="OrthoDB" id="9803578at2"/>
<evidence type="ECO:0000313" key="3">
    <source>
        <dbReference type="Proteomes" id="UP000219281"/>
    </source>
</evidence>
<keyword evidence="2" id="KW-0378">Hydrolase</keyword>
<gene>
    <name evidence="2" type="ORF">SAMN06297358_2302</name>
</gene>
<dbReference type="RefSeq" id="WP_097131960.1">
    <property type="nucleotide sequence ID" value="NZ_OCMT01000002.1"/>
</dbReference>
<dbReference type="AlphaFoldDB" id="A0A286A099"/>
<dbReference type="EMBL" id="OCMT01000002">
    <property type="protein sequence ID" value="SOD15315.1"/>
    <property type="molecule type" value="Genomic_DNA"/>
</dbReference>
<dbReference type="GO" id="GO:0016747">
    <property type="term" value="F:acyltransferase activity, transferring groups other than amino-acyl groups"/>
    <property type="evidence" value="ECO:0007669"/>
    <property type="project" value="TreeGrafter"/>
</dbReference>
<proteinExistence type="predicted"/>
<keyword evidence="3" id="KW-1185">Reference proteome</keyword>
<dbReference type="Pfam" id="PF00756">
    <property type="entry name" value="Esterase"/>
    <property type="match status" value="1"/>
</dbReference>
<dbReference type="SUPFAM" id="SSF53474">
    <property type="entry name" value="alpha/beta-Hydrolases"/>
    <property type="match status" value="1"/>
</dbReference>
<dbReference type="InterPro" id="IPR050583">
    <property type="entry name" value="Mycobacterial_A85_antigen"/>
</dbReference>
<organism evidence="2 3">
    <name type="scientific">Pedobacter xixiisoli</name>
    <dbReference type="NCBI Taxonomy" id="1476464"/>
    <lineage>
        <taxon>Bacteria</taxon>
        <taxon>Pseudomonadati</taxon>
        <taxon>Bacteroidota</taxon>
        <taxon>Sphingobacteriia</taxon>
        <taxon>Sphingobacteriales</taxon>
        <taxon>Sphingobacteriaceae</taxon>
        <taxon>Pedobacter</taxon>
    </lineage>
</organism>
<dbReference type="InterPro" id="IPR029058">
    <property type="entry name" value="AB_hydrolase_fold"/>
</dbReference>
<feature type="chain" id="PRO_5013261803" evidence="1">
    <location>
        <begin position="19"/>
        <end position="268"/>
    </location>
</feature>
<keyword evidence="1" id="KW-0732">Signal</keyword>
<reference evidence="3" key="1">
    <citation type="submission" date="2017-09" db="EMBL/GenBank/DDBJ databases">
        <authorList>
            <person name="Varghese N."/>
            <person name="Submissions S."/>
        </authorList>
    </citation>
    <scope>NUCLEOTIDE SEQUENCE [LARGE SCALE GENOMIC DNA]</scope>
    <source>
        <strain evidence="3">CGMCC 1.12803</strain>
    </source>
</reference>
<dbReference type="InterPro" id="IPR000801">
    <property type="entry name" value="Esterase-like"/>
</dbReference>
<feature type="signal peptide" evidence="1">
    <location>
        <begin position="1"/>
        <end position="18"/>
    </location>
</feature>